<evidence type="ECO:0000313" key="1">
    <source>
        <dbReference type="EMBL" id="DAF52684.1"/>
    </source>
</evidence>
<proteinExistence type="predicted"/>
<reference evidence="1" key="1">
    <citation type="journal article" date="2021" name="Proc. Natl. Acad. Sci. U.S.A.">
        <title>A Catalog of Tens of Thousands of Viruses from Human Metagenomes Reveals Hidden Associations with Chronic Diseases.</title>
        <authorList>
            <person name="Tisza M.J."/>
            <person name="Buck C.B."/>
        </authorList>
    </citation>
    <scope>NUCLEOTIDE SEQUENCE</scope>
    <source>
        <strain evidence="1">Ct7Mg7</strain>
    </source>
</reference>
<name>A0A8S5SNP4_9CAUD</name>
<sequence length="60" mass="6749">MNGLHYSKAQRVRVAELLRLRAVCSPTADIHARLVSLAMLKNTTRRRFTAGDCSVSRHRG</sequence>
<dbReference type="EMBL" id="BK032641">
    <property type="protein sequence ID" value="DAF52684.1"/>
    <property type="molecule type" value="Genomic_DNA"/>
</dbReference>
<protein>
    <submittedName>
        <fullName evidence="1">Uncharacterized protein</fullName>
    </submittedName>
</protein>
<organism evidence="1">
    <name type="scientific">Myoviridae sp. ct7Mg7</name>
    <dbReference type="NCBI Taxonomy" id="2827661"/>
    <lineage>
        <taxon>Viruses</taxon>
        <taxon>Duplodnaviria</taxon>
        <taxon>Heunggongvirae</taxon>
        <taxon>Uroviricota</taxon>
        <taxon>Caudoviricetes</taxon>
    </lineage>
</organism>
<accession>A0A8S5SNP4</accession>